<evidence type="ECO:0000256" key="5">
    <source>
        <dbReference type="ARBA" id="ARBA00049288"/>
    </source>
</evidence>
<dbReference type="InterPro" id="IPR016143">
    <property type="entry name" value="Citrate_synth-like_sm_a-sub"/>
</dbReference>
<evidence type="ECO:0000256" key="6">
    <source>
        <dbReference type="PIRNR" id="PIRNR001369"/>
    </source>
</evidence>
<dbReference type="Proteomes" id="UP000509414">
    <property type="component" value="Chromosome"/>
</dbReference>
<dbReference type="Gene3D" id="1.10.580.10">
    <property type="entry name" value="Citrate Synthase, domain 1"/>
    <property type="match status" value="1"/>
</dbReference>
<sequence length="376" mass="41921">MSENIAKTKQGGLAGIIAGESKICTCGLGNGLNYYGYDIKDLAANCEFEEVAYLLNRGELPNERELIDFRRVIKAQRGLSKELKDLIRAVPKSANPMNLMQLVVSALGALEPEKDNFSNQNEKIARLLGVLPSALCYWYHWVSYGEEIEFNTDYESIAGYFLSNLRQKEPKEDYIKALNCSLILYAEHEFNASTFTARVCASTRSDIFSAVAAAIGSLRGPLHGGANEAAMHLIESFDSVEDAIIGVNNMLERKELLMGFGHRVYGVGGDPRNAIIKEWSRKLGGDTDLFKVSEAIEMVMKDKKPNLPPNADFYSASCYHFMGIPTDLFTPIFVLSRVSGWTAHIKEQRANNKLIRPNSLYIGPEPREFVPMGERK</sequence>
<dbReference type="PRINTS" id="PR00143">
    <property type="entry name" value="CITRTSNTHASE"/>
</dbReference>
<feature type="active site" evidence="7">
    <location>
        <position position="262"/>
    </location>
</feature>
<evidence type="ECO:0000313" key="8">
    <source>
        <dbReference type="EMBL" id="QLI04901.1"/>
    </source>
</evidence>
<dbReference type="GO" id="GO:0050440">
    <property type="term" value="F:2-methylcitrate synthase activity"/>
    <property type="evidence" value="ECO:0007669"/>
    <property type="project" value="TreeGrafter"/>
</dbReference>
<dbReference type="PANTHER" id="PTHR11739">
    <property type="entry name" value="CITRATE SYNTHASE"/>
    <property type="match status" value="1"/>
</dbReference>
<dbReference type="UniPathway" id="UPA00223">
    <property type="reaction ID" value="UER00717"/>
</dbReference>
<protein>
    <recommendedName>
        <fullName evidence="6">Citrate synthase</fullName>
    </recommendedName>
</protein>
<dbReference type="InterPro" id="IPR016142">
    <property type="entry name" value="Citrate_synth-like_lrg_a-sub"/>
</dbReference>
<dbReference type="InterPro" id="IPR002020">
    <property type="entry name" value="Citrate_synthase"/>
</dbReference>
<keyword evidence="9" id="KW-1185">Reference proteome</keyword>
<gene>
    <name evidence="8" type="primary">prpC</name>
    <name evidence="8" type="ORF">CINF_0360</name>
</gene>
<dbReference type="PIRSF" id="PIRSF001369">
    <property type="entry name" value="Citrate_synth"/>
    <property type="match status" value="1"/>
</dbReference>
<keyword evidence="4 6" id="KW-0808">Transferase</keyword>
<dbReference type="GO" id="GO:0036440">
    <property type="term" value="F:citrate synthase activity"/>
    <property type="evidence" value="ECO:0007669"/>
    <property type="project" value="UniProtKB-EC"/>
</dbReference>
<proteinExistence type="inferred from homology"/>
<dbReference type="Gene3D" id="1.10.230.10">
    <property type="entry name" value="Cytochrome P450-Terp, domain 2"/>
    <property type="match status" value="1"/>
</dbReference>
<dbReference type="InterPro" id="IPR011278">
    <property type="entry name" value="2-MeCitrate/Citrate_synth_II"/>
</dbReference>
<dbReference type="InterPro" id="IPR024176">
    <property type="entry name" value="Citrate_synthase_bac-typ"/>
</dbReference>
<name>A0A7H9CGW9_9BACT</name>
<comment type="similarity">
    <text evidence="2 6">Belongs to the citrate synthase family.</text>
</comment>
<dbReference type="GO" id="GO:0019679">
    <property type="term" value="P:propionate metabolic process, methylcitrate cycle"/>
    <property type="evidence" value="ECO:0007669"/>
    <property type="project" value="TreeGrafter"/>
</dbReference>
<dbReference type="NCBIfam" id="TIGR01800">
    <property type="entry name" value="cit_synth_II"/>
    <property type="match status" value="1"/>
</dbReference>
<evidence type="ECO:0000256" key="7">
    <source>
        <dbReference type="PIRSR" id="PIRSR001369-1"/>
    </source>
</evidence>
<dbReference type="EMBL" id="CP049075">
    <property type="protein sequence ID" value="QLI04901.1"/>
    <property type="molecule type" value="Genomic_DNA"/>
</dbReference>
<evidence type="ECO:0000256" key="2">
    <source>
        <dbReference type="ARBA" id="ARBA00010566"/>
    </source>
</evidence>
<evidence type="ECO:0000256" key="3">
    <source>
        <dbReference type="ARBA" id="ARBA00022532"/>
    </source>
</evidence>
<keyword evidence="8" id="KW-0012">Acyltransferase</keyword>
<comment type="pathway">
    <text evidence="1">Carbohydrate metabolism; tricarboxylic acid cycle; isocitrate from oxaloacetate: step 1/2.</text>
</comment>
<dbReference type="PANTHER" id="PTHR11739:SF25">
    <property type="entry name" value="CITRATE SYNTHASE-RELATED PROTEIN DDB_G0287281"/>
    <property type="match status" value="1"/>
</dbReference>
<dbReference type="GO" id="GO:0005975">
    <property type="term" value="P:carbohydrate metabolic process"/>
    <property type="evidence" value="ECO:0007669"/>
    <property type="project" value="TreeGrafter"/>
</dbReference>
<reference evidence="8 9" key="1">
    <citation type="submission" date="2020-02" db="EMBL/GenBank/DDBJ databases">
        <title>Complete genome sequence of the novel Campylobacter species Candidatus Campylobacter infans.</title>
        <authorList>
            <person name="Duim B."/>
            <person name="Zomer A."/>
            <person name="van der Graaf L."/>
            <person name="Wagenaar J."/>
        </authorList>
    </citation>
    <scope>NUCLEOTIDE SEQUENCE [LARGE SCALE GENOMIC DNA]</scope>
    <source>
        <strain evidence="8 9">19S00001</strain>
    </source>
</reference>
<dbReference type="AlphaFoldDB" id="A0A7H9CGW9"/>
<organism evidence="8 9">
    <name type="scientific">Candidatus Campylobacter infans</name>
    <dbReference type="NCBI Taxonomy" id="2561898"/>
    <lineage>
        <taxon>Bacteria</taxon>
        <taxon>Pseudomonadati</taxon>
        <taxon>Campylobacterota</taxon>
        <taxon>Epsilonproteobacteria</taxon>
        <taxon>Campylobacterales</taxon>
        <taxon>Campylobacteraceae</taxon>
        <taxon>Campylobacter</taxon>
    </lineage>
</organism>
<dbReference type="GO" id="GO:0005737">
    <property type="term" value="C:cytoplasm"/>
    <property type="evidence" value="ECO:0007669"/>
    <property type="project" value="InterPro"/>
</dbReference>
<dbReference type="Pfam" id="PF00285">
    <property type="entry name" value="Citrate_synt"/>
    <property type="match status" value="1"/>
</dbReference>
<dbReference type="KEGG" id="cinf:CINF_0360"/>
<dbReference type="RefSeq" id="WP_178697057.1">
    <property type="nucleotide sequence ID" value="NZ_CP049075.1"/>
</dbReference>
<evidence type="ECO:0000256" key="4">
    <source>
        <dbReference type="ARBA" id="ARBA00022679"/>
    </source>
</evidence>
<dbReference type="InterPro" id="IPR036969">
    <property type="entry name" value="Citrate_synthase_sf"/>
</dbReference>
<accession>A0A7H9CGW9</accession>
<feature type="active site" evidence="7">
    <location>
        <position position="312"/>
    </location>
</feature>
<dbReference type="GO" id="GO:0006099">
    <property type="term" value="P:tricarboxylic acid cycle"/>
    <property type="evidence" value="ECO:0007669"/>
    <property type="project" value="UniProtKB-UniPathway"/>
</dbReference>
<evidence type="ECO:0000313" key="9">
    <source>
        <dbReference type="Proteomes" id="UP000509414"/>
    </source>
</evidence>
<dbReference type="SUPFAM" id="SSF48256">
    <property type="entry name" value="Citrate synthase"/>
    <property type="match status" value="1"/>
</dbReference>
<keyword evidence="3" id="KW-0816">Tricarboxylic acid cycle</keyword>
<evidence type="ECO:0000256" key="1">
    <source>
        <dbReference type="ARBA" id="ARBA00004751"/>
    </source>
</evidence>
<comment type="catalytic activity">
    <reaction evidence="5">
        <text>oxaloacetate + acetyl-CoA + H2O = citrate + CoA + H(+)</text>
        <dbReference type="Rhea" id="RHEA:16845"/>
        <dbReference type="ChEBI" id="CHEBI:15377"/>
        <dbReference type="ChEBI" id="CHEBI:15378"/>
        <dbReference type="ChEBI" id="CHEBI:16452"/>
        <dbReference type="ChEBI" id="CHEBI:16947"/>
        <dbReference type="ChEBI" id="CHEBI:57287"/>
        <dbReference type="ChEBI" id="CHEBI:57288"/>
        <dbReference type="EC" id="2.3.3.16"/>
    </reaction>
</comment>